<feature type="transmembrane region" description="Helical" evidence="2">
    <location>
        <begin position="30"/>
        <end position="49"/>
    </location>
</feature>
<dbReference type="EMBL" id="VKLS01000123">
    <property type="protein sequence ID" value="TSB41309.1"/>
    <property type="molecule type" value="Genomic_DNA"/>
</dbReference>
<dbReference type="RefSeq" id="WP_143942455.1">
    <property type="nucleotide sequence ID" value="NZ_VKLS01000123.1"/>
</dbReference>
<dbReference type="Pfam" id="PF02517">
    <property type="entry name" value="Rce1-like"/>
    <property type="match status" value="1"/>
</dbReference>
<keyword evidence="2" id="KW-0472">Membrane</keyword>
<sequence>MWNDHVSPVPAAPPVAPPEHTGKRPGWPEIAVAAVAYVVLVVAGIALIVSIPDEHAVARGIVSYVVSALAGLGAFGMAFVVRLRDPGAFGLRRVSGKWLLVGAGLGLGAFVLNIAVSAVYARLSGDTGNPQGDYRAAAGGGAFAFVLTLLCGAVATPLGEELAFRGVLAGALGRYGSWASVLGSSAVFALAHGLNVILPIAFVVGTASSLLLRKTGSVWPGVCVHAANNGLSVILPALAALAAR</sequence>
<dbReference type="PANTHER" id="PTHR36435:SF1">
    <property type="entry name" value="CAAX AMINO TERMINAL PROTEASE FAMILY PROTEIN"/>
    <property type="match status" value="1"/>
</dbReference>
<keyword evidence="4" id="KW-0482">Metalloprotease</keyword>
<feature type="transmembrane region" description="Helical" evidence="2">
    <location>
        <begin position="101"/>
        <end position="123"/>
    </location>
</feature>
<feature type="domain" description="CAAX prenyl protease 2/Lysostaphin resistance protein A-like" evidence="3">
    <location>
        <begin position="144"/>
        <end position="230"/>
    </location>
</feature>
<feature type="transmembrane region" description="Helical" evidence="2">
    <location>
        <begin position="135"/>
        <end position="158"/>
    </location>
</feature>
<dbReference type="GO" id="GO:0008237">
    <property type="term" value="F:metallopeptidase activity"/>
    <property type="evidence" value="ECO:0007669"/>
    <property type="project" value="UniProtKB-KW"/>
</dbReference>
<evidence type="ECO:0000313" key="5">
    <source>
        <dbReference type="Proteomes" id="UP000320888"/>
    </source>
</evidence>
<evidence type="ECO:0000256" key="1">
    <source>
        <dbReference type="SAM" id="MobiDB-lite"/>
    </source>
</evidence>
<accession>A0A553ZIN6</accession>
<comment type="caution">
    <text evidence="4">The sequence shown here is derived from an EMBL/GenBank/DDBJ whole genome shotgun (WGS) entry which is preliminary data.</text>
</comment>
<keyword evidence="5" id="KW-1185">Reference proteome</keyword>
<gene>
    <name evidence="4" type="ORF">FNZ23_12735</name>
</gene>
<dbReference type="GO" id="GO:0004175">
    <property type="term" value="F:endopeptidase activity"/>
    <property type="evidence" value="ECO:0007669"/>
    <property type="project" value="UniProtKB-ARBA"/>
</dbReference>
<dbReference type="Proteomes" id="UP000320888">
    <property type="component" value="Unassembled WGS sequence"/>
</dbReference>
<dbReference type="GO" id="GO:0080120">
    <property type="term" value="P:CAAX-box protein maturation"/>
    <property type="evidence" value="ECO:0007669"/>
    <property type="project" value="UniProtKB-ARBA"/>
</dbReference>
<keyword evidence="2" id="KW-1133">Transmembrane helix</keyword>
<dbReference type="OrthoDB" id="3693644at2"/>
<proteinExistence type="predicted"/>
<keyword evidence="4" id="KW-0378">Hydrolase</keyword>
<name>A0A553ZIN6_9ACTN</name>
<feature type="region of interest" description="Disordered" evidence="1">
    <location>
        <begin position="1"/>
        <end position="21"/>
    </location>
</feature>
<evidence type="ECO:0000256" key="2">
    <source>
        <dbReference type="SAM" id="Phobius"/>
    </source>
</evidence>
<evidence type="ECO:0000313" key="4">
    <source>
        <dbReference type="EMBL" id="TSB41309.1"/>
    </source>
</evidence>
<dbReference type="AlphaFoldDB" id="A0A553ZIN6"/>
<organism evidence="4 5">
    <name type="scientific">Streptomyces benahoarensis</name>
    <dbReference type="NCBI Taxonomy" id="2595054"/>
    <lineage>
        <taxon>Bacteria</taxon>
        <taxon>Bacillati</taxon>
        <taxon>Actinomycetota</taxon>
        <taxon>Actinomycetes</taxon>
        <taxon>Kitasatosporales</taxon>
        <taxon>Streptomycetaceae</taxon>
        <taxon>Streptomyces</taxon>
    </lineage>
</organism>
<feature type="transmembrane region" description="Helical" evidence="2">
    <location>
        <begin position="61"/>
        <end position="81"/>
    </location>
</feature>
<keyword evidence="2" id="KW-0812">Transmembrane</keyword>
<evidence type="ECO:0000259" key="3">
    <source>
        <dbReference type="Pfam" id="PF02517"/>
    </source>
</evidence>
<protein>
    <submittedName>
        <fullName evidence="4">CPBP family intramembrane metalloprotease</fullName>
    </submittedName>
</protein>
<keyword evidence="4" id="KW-0645">Protease</keyword>
<reference evidence="4 5" key="1">
    <citation type="submission" date="2019-07" db="EMBL/GenBank/DDBJ databases">
        <title>Draft genome for Streptomyces benahoarensis MZ03-48.</title>
        <authorList>
            <person name="Gonzalez-Pimentel J.L."/>
        </authorList>
    </citation>
    <scope>NUCLEOTIDE SEQUENCE [LARGE SCALE GENOMIC DNA]</scope>
    <source>
        <strain evidence="4 5">MZ03-48</strain>
    </source>
</reference>
<dbReference type="InterPro" id="IPR052710">
    <property type="entry name" value="CAAX_protease"/>
</dbReference>
<feature type="transmembrane region" description="Helical" evidence="2">
    <location>
        <begin position="178"/>
        <end position="204"/>
    </location>
</feature>
<dbReference type="GO" id="GO:0006508">
    <property type="term" value="P:proteolysis"/>
    <property type="evidence" value="ECO:0007669"/>
    <property type="project" value="UniProtKB-KW"/>
</dbReference>
<dbReference type="PANTHER" id="PTHR36435">
    <property type="entry name" value="SLR1288 PROTEIN"/>
    <property type="match status" value="1"/>
</dbReference>
<dbReference type="InterPro" id="IPR003675">
    <property type="entry name" value="Rce1/LyrA-like_dom"/>
</dbReference>